<name>U5DQ37_9CHRO</name>
<dbReference type="GO" id="GO:0016226">
    <property type="term" value="P:iron-sulfur cluster assembly"/>
    <property type="evidence" value="ECO:0007669"/>
    <property type="project" value="InterPro"/>
</dbReference>
<dbReference type="AlphaFoldDB" id="U5DQ37"/>
<dbReference type="GO" id="GO:0051539">
    <property type="term" value="F:4 iron, 4 sulfur cluster binding"/>
    <property type="evidence" value="ECO:0007669"/>
    <property type="project" value="TreeGrafter"/>
</dbReference>
<feature type="domain" description="Core" evidence="1">
    <location>
        <begin position="1"/>
        <end position="103"/>
    </location>
</feature>
<dbReference type="GO" id="GO:0051537">
    <property type="term" value="F:2 iron, 2 sulfur cluster binding"/>
    <property type="evidence" value="ECO:0007669"/>
    <property type="project" value="UniProtKB-ARBA"/>
</dbReference>
<evidence type="ECO:0000313" key="2">
    <source>
        <dbReference type="EMBL" id="ERN42719.1"/>
    </source>
</evidence>
<dbReference type="InterPro" id="IPR035903">
    <property type="entry name" value="HesB-like_dom_sf"/>
</dbReference>
<dbReference type="NCBIfam" id="TIGR00049">
    <property type="entry name" value="iron-sulfur cluster assembly accessory protein"/>
    <property type="match status" value="1"/>
</dbReference>
<comment type="caution">
    <text evidence="2">The sequence shown here is derived from an EMBL/GenBank/DDBJ whole genome shotgun (WGS) entry which is preliminary data.</text>
</comment>
<evidence type="ECO:0000313" key="3">
    <source>
        <dbReference type="Proteomes" id="UP000016960"/>
    </source>
</evidence>
<dbReference type="Gene3D" id="2.60.300.12">
    <property type="entry name" value="HesB-like domain"/>
    <property type="match status" value="1"/>
</dbReference>
<dbReference type="InterPro" id="IPR000361">
    <property type="entry name" value="ATAP_core_dom"/>
</dbReference>
<dbReference type="RefSeq" id="WP_022604494.1">
    <property type="nucleotide sequence ID" value="NZ_ASSJ01000008.1"/>
</dbReference>
<dbReference type="EMBL" id="ASSJ01000008">
    <property type="protein sequence ID" value="ERN42719.1"/>
    <property type="molecule type" value="Genomic_DNA"/>
</dbReference>
<organism evidence="2 3">
    <name type="scientific">Rubidibacter lacunae KORDI 51-2</name>
    <dbReference type="NCBI Taxonomy" id="582515"/>
    <lineage>
        <taxon>Bacteria</taxon>
        <taxon>Bacillati</taxon>
        <taxon>Cyanobacteriota</taxon>
        <taxon>Cyanophyceae</taxon>
        <taxon>Oscillatoriophycideae</taxon>
        <taxon>Chroococcales</taxon>
        <taxon>Aphanothecaceae</taxon>
        <taxon>Rubidibacter</taxon>
    </lineage>
</organism>
<accession>U5DQ37</accession>
<dbReference type="InterPro" id="IPR017870">
    <property type="entry name" value="FeS_cluster_insertion_CS"/>
</dbReference>
<evidence type="ECO:0000259" key="1">
    <source>
        <dbReference type="Pfam" id="PF01521"/>
    </source>
</evidence>
<dbReference type="PANTHER" id="PTHR43011:SF1">
    <property type="entry name" value="IRON-SULFUR CLUSTER ASSEMBLY 2 HOMOLOG, MITOCHONDRIAL"/>
    <property type="match status" value="1"/>
</dbReference>
<dbReference type="OrthoDB" id="9801228at2"/>
<dbReference type="GO" id="GO:0005506">
    <property type="term" value="F:iron ion binding"/>
    <property type="evidence" value="ECO:0007669"/>
    <property type="project" value="TreeGrafter"/>
</dbReference>
<dbReference type="SUPFAM" id="SSF89360">
    <property type="entry name" value="HesB-like domain"/>
    <property type="match status" value="1"/>
</dbReference>
<protein>
    <submittedName>
        <fullName evidence="2">Iron-sulfur cluster assembly accessory protein</fullName>
    </submittedName>
</protein>
<dbReference type="PROSITE" id="PS01152">
    <property type="entry name" value="HESB"/>
    <property type="match status" value="1"/>
</dbReference>
<dbReference type="eggNOG" id="COG0316">
    <property type="taxonomic scope" value="Bacteria"/>
</dbReference>
<dbReference type="Proteomes" id="UP000016960">
    <property type="component" value="Unassembled WGS sequence"/>
</dbReference>
<keyword evidence="3" id="KW-1185">Reference proteome</keyword>
<dbReference type="STRING" id="582515.KR51_00005660"/>
<dbReference type="InterPro" id="IPR016092">
    <property type="entry name" value="ATAP"/>
</dbReference>
<dbReference type="Pfam" id="PF01521">
    <property type="entry name" value="Fe-S_biosyn"/>
    <property type="match status" value="1"/>
</dbReference>
<proteinExistence type="predicted"/>
<reference evidence="2 3" key="1">
    <citation type="submission" date="2013-05" db="EMBL/GenBank/DDBJ databases">
        <title>Draft genome sequence of Rubidibacter lacunae KORDI 51-2.</title>
        <authorList>
            <person name="Choi D.H."/>
            <person name="Noh J.H."/>
            <person name="Kwon K.-K."/>
            <person name="Lee J.-H."/>
            <person name="Ryu J.-Y."/>
        </authorList>
    </citation>
    <scope>NUCLEOTIDE SEQUENCE [LARGE SCALE GENOMIC DNA]</scope>
    <source>
        <strain evidence="2 3">KORDI 51-2</strain>
    </source>
</reference>
<dbReference type="PANTHER" id="PTHR43011">
    <property type="entry name" value="IRON-SULFUR CLUSTER ASSEMBLY 2 HOMOLOG, MITOCHONDRIAL"/>
    <property type="match status" value="1"/>
</dbReference>
<gene>
    <name evidence="2" type="ORF">KR51_00005660</name>
</gene>
<sequence length="111" mass="12153">MTVRLSPTAAREIERQRTVRDRPNSLVHLSVRTGGCSGLYYVMDLVDTAAEGDRICYSGNLTIAIDASSTSYLENLALDYGEDLMGGSFRFQNPQAIQHCSCGHSFKTASD</sequence>
<dbReference type="InParanoid" id="U5DQ37"/>